<organism evidence="10 11">
    <name type="scientific">Romboutsia sedimentorum</name>
    <dbReference type="NCBI Taxonomy" id="1368474"/>
    <lineage>
        <taxon>Bacteria</taxon>
        <taxon>Bacillati</taxon>
        <taxon>Bacillota</taxon>
        <taxon>Clostridia</taxon>
        <taxon>Peptostreptococcales</taxon>
        <taxon>Peptostreptococcaceae</taxon>
        <taxon>Romboutsia</taxon>
    </lineage>
</organism>
<protein>
    <submittedName>
        <fullName evidence="10">Ion channel</fullName>
    </submittedName>
</protein>
<dbReference type="PANTHER" id="PTHR11537">
    <property type="entry name" value="VOLTAGE-GATED POTASSIUM CHANNEL"/>
    <property type="match status" value="1"/>
</dbReference>
<evidence type="ECO:0000256" key="3">
    <source>
        <dbReference type="ARBA" id="ARBA00022692"/>
    </source>
</evidence>
<reference evidence="10 11" key="1">
    <citation type="submission" date="2023-05" db="EMBL/GenBank/DDBJ databases">
        <title>Rombocin, a short stable natural nisin variant, displays selective antimicrobial activity against Listeria monocytogenes and employs dual mode of action to kill target bacterial strains.</title>
        <authorList>
            <person name="Wambui J."/>
            <person name="Stephan R."/>
            <person name="Kuipers O.P."/>
        </authorList>
    </citation>
    <scope>NUCLEOTIDE SEQUENCE [LARGE SCALE GENOMIC DNA]</scope>
    <source>
        <strain evidence="10 11">RC002</strain>
    </source>
</reference>
<dbReference type="EMBL" id="JASKYM010000002">
    <property type="protein sequence ID" value="MDK2563471.1"/>
    <property type="molecule type" value="Genomic_DNA"/>
</dbReference>
<feature type="transmembrane region" description="Helical" evidence="8">
    <location>
        <begin position="29"/>
        <end position="48"/>
    </location>
</feature>
<feature type="domain" description="Potassium channel" evidence="9">
    <location>
        <begin position="129"/>
        <end position="198"/>
    </location>
</feature>
<evidence type="ECO:0000256" key="6">
    <source>
        <dbReference type="ARBA" id="ARBA00023136"/>
    </source>
</evidence>
<evidence type="ECO:0000256" key="7">
    <source>
        <dbReference type="ARBA" id="ARBA00023303"/>
    </source>
</evidence>
<keyword evidence="7" id="KW-0407">Ion channel</keyword>
<feature type="transmembrane region" description="Helical" evidence="8">
    <location>
        <begin position="174"/>
        <end position="199"/>
    </location>
</feature>
<dbReference type="Proteomes" id="UP001301012">
    <property type="component" value="Unassembled WGS sequence"/>
</dbReference>
<dbReference type="Pfam" id="PF07885">
    <property type="entry name" value="Ion_trans_2"/>
    <property type="match status" value="1"/>
</dbReference>
<evidence type="ECO:0000256" key="5">
    <source>
        <dbReference type="ARBA" id="ARBA00023065"/>
    </source>
</evidence>
<evidence type="ECO:0000256" key="4">
    <source>
        <dbReference type="ARBA" id="ARBA00022989"/>
    </source>
</evidence>
<dbReference type="PRINTS" id="PR00169">
    <property type="entry name" value="KCHANNEL"/>
</dbReference>
<dbReference type="PANTHER" id="PTHR11537:SF254">
    <property type="entry name" value="POTASSIUM VOLTAGE-GATED CHANNEL PROTEIN SHAB"/>
    <property type="match status" value="1"/>
</dbReference>
<comment type="caution">
    <text evidence="10">The sequence shown here is derived from an EMBL/GenBank/DDBJ whole genome shotgun (WGS) entry which is preliminary data.</text>
</comment>
<evidence type="ECO:0000259" key="9">
    <source>
        <dbReference type="Pfam" id="PF07885"/>
    </source>
</evidence>
<dbReference type="Gene3D" id="1.20.120.350">
    <property type="entry name" value="Voltage-gated potassium channels. Chain C"/>
    <property type="match status" value="1"/>
</dbReference>
<evidence type="ECO:0000313" key="11">
    <source>
        <dbReference type="Proteomes" id="UP001301012"/>
    </source>
</evidence>
<evidence type="ECO:0000256" key="8">
    <source>
        <dbReference type="SAM" id="Phobius"/>
    </source>
</evidence>
<evidence type="ECO:0000313" key="10">
    <source>
        <dbReference type="EMBL" id="MDK2563471.1"/>
    </source>
</evidence>
<feature type="transmembrane region" description="Helical" evidence="8">
    <location>
        <begin position="60"/>
        <end position="77"/>
    </location>
</feature>
<keyword evidence="11" id="KW-1185">Reference proteome</keyword>
<keyword evidence="3 8" id="KW-0812">Transmembrane</keyword>
<dbReference type="InterPro" id="IPR013099">
    <property type="entry name" value="K_chnl_dom"/>
</dbReference>
<gene>
    <name evidence="10" type="ORF">QOZ84_07905</name>
</gene>
<keyword evidence="5" id="KW-0406">Ion transport</keyword>
<keyword evidence="6 8" id="KW-0472">Membrane</keyword>
<dbReference type="InterPro" id="IPR028325">
    <property type="entry name" value="VG_K_chnl"/>
</dbReference>
<sequence length="258" mass="29645">MASLSLVVAIILVLQLTMNLNYKTNKILTIIDFIIWLIFVFDYASRYCKSTNKKKFIKRNYIHLISIIPVYSIFRVFNTLKIVRISRLARLSEISKVVRIVAILKKSNDNFSEFIKTNKFNYTIGIGISLILVGSLAMSYVEQISIGDALWWSIVTITTVGYGDISPTSPFGKIIAAILMVMGIGFIGSLSSTLSTYFIKKEHKKYHDEKLKKEIRFSKDDYKNKLIIDTIIRLEEFDELSKEELKIMCDVLKSLKIK</sequence>
<accession>A0ABT7E982</accession>
<proteinExistence type="predicted"/>
<feature type="transmembrane region" description="Helical" evidence="8">
    <location>
        <begin position="120"/>
        <end position="137"/>
    </location>
</feature>
<evidence type="ECO:0000256" key="2">
    <source>
        <dbReference type="ARBA" id="ARBA00022448"/>
    </source>
</evidence>
<evidence type="ECO:0000256" key="1">
    <source>
        <dbReference type="ARBA" id="ARBA00004141"/>
    </source>
</evidence>
<name>A0ABT7E982_9FIRM</name>
<keyword evidence="4 8" id="KW-1133">Transmembrane helix</keyword>
<dbReference type="SUPFAM" id="SSF81324">
    <property type="entry name" value="Voltage-gated potassium channels"/>
    <property type="match status" value="1"/>
</dbReference>
<keyword evidence="2" id="KW-0813">Transport</keyword>
<dbReference type="Gene3D" id="1.10.287.70">
    <property type="match status" value="1"/>
</dbReference>
<dbReference type="InterPro" id="IPR027359">
    <property type="entry name" value="Volt_channel_dom_sf"/>
</dbReference>
<comment type="subcellular location">
    <subcellularLocation>
        <location evidence="1">Membrane</location>
        <topology evidence="1">Multi-pass membrane protein</topology>
    </subcellularLocation>
</comment>